<evidence type="ECO:0000259" key="4">
    <source>
        <dbReference type="Pfam" id="PF26558"/>
    </source>
</evidence>
<comment type="caution">
    <text evidence="5">The sequence shown here is derived from an EMBL/GenBank/DDBJ whole genome shotgun (WGS) entry which is preliminary data.</text>
</comment>
<dbReference type="PIRSF" id="PIRSF006655">
    <property type="entry name" value="DHQ_synth"/>
    <property type="match status" value="1"/>
</dbReference>
<dbReference type="GO" id="GO:0009073">
    <property type="term" value="P:aromatic amino acid family biosynthetic process"/>
    <property type="evidence" value="ECO:0007669"/>
    <property type="project" value="UniProtKB-KW"/>
</dbReference>
<dbReference type="GO" id="GO:0102042">
    <property type="term" value="F:dehydroquinate synthase activity"/>
    <property type="evidence" value="ECO:0007669"/>
    <property type="project" value="UniProtKB-EC"/>
</dbReference>
<keyword evidence="2" id="KW-0057">Aromatic amino acid biosynthesis</keyword>
<dbReference type="GO" id="GO:0003856">
    <property type="term" value="F:3-dehydroquinate synthase activity"/>
    <property type="evidence" value="ECO:0007669"/>
    <property type="project" value="InterPro"/>
</dbReference>
<evidence type="ECO:0000256" key="2">
    <source>
        <dbReference type="ARBA" id="ARBA00023141"/>
    </source>
</evidence>
<evidence type="ECO:0000259" key="3">
    <source>
        <dbReference type="Pfam" id="PF01959"/>
    </source>
</evidence>
<dbReference type="PANTHER" id="PTHR33563">
    <property type="match status" value="1"/>
</dbReference>
<gene>
    <name evidence="5" type="ORF">ENS29_17160</name>
</gene>
<dbReference type="Pfam" id="PF01959">
    <property type="entry name" value="DHQS"/>
    <property type="match status" value="1"/>
</dbReference>
<dbReference type="GO" id="GO:0008652">
    <property type="term" value="P:amino acid biosynthetic process"/>
    <property type="evidence" value="ECO:0007669"/>
    <property type="project" value="UniProtKB-KW"/>
</dbReference>
<proteinExistence type="inferred from homology"/>
<evidence type="ECO:0000313" key="5">
    <source>
        <dbReference type="EMBL" id="HGU34551.1"/>
    </source>
</evidence>
<keyword evidence="5" id="KW-0560">Oxidoreductase</keyword>
<evidence type="ECO:0000256" key="1">
    <source>
        <dbReference type="ARBA" id="ARBA00022605"/>
    </source>
</evidence>
<protein>
    <submittedName>
        <fullName evidence="5">3-dehydroquinate synthase II</fullName>
        <ecNumber evidence="5">1.4.1.24</ecNumber>
    </submittedName>
</protein>
<dbReference type="InterPro" id="IPR030960">
    <property type="entry name" value="DHQS/DOIS_N"/>
</dbReference>
<dbReference type="HAMAP" id="MF_01244">
    <property type="entry name" value="Arch_DHQ_synthase"/>
    <property type="match status" value="1"/>
</dbReference>
<reference evidence="5" key="1">
    <citation type="journal article" date="2020" name="mSystems">
        <title>Genome- and Community-Level Interaction Insights into Carbon Utilization and Element Cycling Functions of Hydrothermarchaeota in Hydrothermal Sediment.</title>
        <authorList>
            <person name="Zhou Z."/>
            <person name="Liu Y."/>
            <person name="Xu W."/>
            <person name="Pan J."/>
            <person name="Luo Z.H."/>
            <person name="Li M."/>
        </authorList>
    </citation>
    <scope>NUCLEOTIDE SEQUENCE [LARGE SCALE GENOMIC DNA]</scope>
    <source>
        <strain evidence="5">SpSt-477</strain>
    </source>
</reference>
<dbReference type="InterPro" id="IPR056179">
    <property type="entry name" value="DHQS_C"/>
</dbReference>
<dbReference type="EC" id="1.4.1.24" evidence="5"/>
<name>A0A7C4VS82_9BACT</name>
<dbReference type="AlphaFoldDB" id="A0A7C4VS82"/>
<organism evidence="5">
    <name type="scientific">Desulfatirhabdium butyrativorans</name>
    <dbReference type="NCBI Taxonomy" id="340467"/>
    <lineage>
        <taxon>Bacteria</taxon>
        <taxon>Pseudomonadati</taxon>
        <taxon>Thermodesulfobacteriota</taxon>
        <taxon>Desulfobacteria</taxon>
        <taxon>Desulfobacterales</taxon>
        <taxon>Desulfatirhabdiaceae</taxon>
        <taxon>Desulfatirhabdium</taxon>
    </lineage>
</organism>
<keyword evidence="1" id="KW-0028">Amino-acid biosynthesis</keyword>
<feature type="domain" description="3-dehydroquinate synthase N-terminal" evidence="3">
    <location>
        <begin position="3"/>
        <end position="141"/>
    </location>
</feature>
<dbReference type="InterPro" id="IPR002812">
    <property type="entry name" value="DHQS"/>
</dbReference>
<dbReference type="EMBL" id="DSUH01000389">
    <property type="protein sequence ID" value="HGU34551.1"/>
    <property type="molecule type" value="Genomic_DNA"/>
</dbReference>
<dbReference type="NCBIfam" id="NF002627">
    <property type="entry name" value="PRK02290.1-5"/>
    <property type="match status" value="1"/>
</dbReference>
<dbReference type="PANTHER" id="PTHR33563:SF1">
    <property type="entry name" value="3-DEHYDROQUINATE SYNTHASE"/>
    <property type="match status" value="1"/>
</dbReference>
<feature type="domain" description="3-dehydroquinate synthase C-terminal" evidence="4">
    <location>
        <begin position="157"/>
        <end position="330"/>
    </location>
</feature>
<accession>A0A7C4VS82</accession>
<dbReference type="Pfam" id="PF26558">
    <property type="entry name" value="DHQS_2nd"/>
    <property type="match status" value="1"/>
</dbReference>
<sequence>MKRTLWVKIDPWNKEMVTTAIESGADAVWVPEGYADRVKALGKIASIAPDGDLKPGEDIRCCTVTGQEDEPEILRLCQHHRVLLECPDWTVIPLENLIAQNASVVVPVRTLEAAETACGILEKGVDHLLIETDSPQELRTILLRLRNESETLSLVQASIESIQPVGMGDRVCVDTCTLMQPAQGMLVGNSSAGLFLVHAETLQNPYVAPRPFRVNAGPVHAYTRLPGGKTAYLADLKAGDSVLIVDAKGRTQPAVVGRLKIERRPLMMVRARIEDRTFTTLVQNAETIRLTRPDGAAVSVVELHPQDTVLMYVEQAGRHFGHAVSETIVET</sequence>